<dbReference type="SUPFAM" id="SSF103515">
    <property type="entry name" value="Autotransporter"/>
    <property type="match status" value="1"/>
</dbReference>
<dbReference type="GO" id="GO:0019867">
    <property type="term" value="C:outer membrane"/>
    <property type="evidence" value="ECO:0007669"/>
    <property type="project" value="InterPro"/>
</dbReference>
<dbReference type="InterPro" id="IPR036709">
    <property type="entry name" value="Autotransporte_beta_dom_sf"/>
</dbReference>
<dbReference type="InterPro" id="IPR006315">
    <property type="entry name" value="OM_autotransptr_brl_dom"/>
</dbReference>
<accession>T1CFF1</accession>
<sequence length="159" mass="16799">RTDTITAGTLELGDTLGHWTPYADMTGIRLQQAAFAEQGASGFGLTAAAQGHTASYATLGLRYGTGFDWALGRSNLSGWLAWQRVLSGANLGFAAAFDGTPTATFTALGQDLARNTLEGGLGLNTRVNRTWSWFLDLGLARARGSNVSKLANIGLEARF</sequence>
<organism evidence="2">
    <name type="scientific">mine drainage metagenome</name>
    <dbReference type="NCBI Taxonomy" id="410659"/>
    <lineage>
        <taxon>unclassified sequences</taxon>
        <taxon>metagenomes</taxon>
        <taxon>ecological metagenomes</taxon>
    </lineage>
</organism>
<evidence type="ECO:0000259" key="1">
    <source>
        <dbReference type="PROSITE" id="PS51208"/>
    </source>
</evidence>
<feature type="non-terminal residue" evidence="2">
    <location>
        <position position="1"/>
    </location>
</feature>
<evidence type="ECO:0000313" key="2">
    <source>
        <dbReference type="EMBL" id="EQD65610.1"/>
    </source>
</evidence>
<feature type="domain" description="Autotransporter" evidence="1">
    <location>
        <begin position="1"/>
        <end position="159"/>
    </location>
</feature>
<dbReference type="AlphaFoldDB" id="T1CFF1"/>
<dbReference type="Gene3D" id="2.40.128.130">
    <property type="entry name" value="Autotransporter beta-domain"/>
    <property type="match status" value="1"/>
</dbReference>
<gene>
    <name evidence="2" type="ORF">B1B_06258</name>
</gene>
<protein>
    <submittedName>
        <fullName evidence="2">Peptidase/autotransporter, barrel domain protein</fullName>
    </submittedName>
</protein>
<dbReference type="EMBL" id="AUZY01003987">
    <property type="protein sequence ID" value="EQD65610.1"/>
    <property type="molecule type" value="Genomic_DNA"/>
</dbReference>
<dbReference type="InterPro" id="IPR005546">
    <property type="entry name" value="Autotransporte_beta"/>
</dbReference>
<dbReference type="PROSITE" id="PS51208">
    <property type="entry name" value="AUTOTRANSPORTER"/>
    <property type="match status" value="1"/>
</dbReference>
<name>T1CFF1_9ZZZZ</name>
<reference evidence="2" key="2">
    <citation type="journal article" date="2014" name="ISME J.">
        <title>Microbial stratification in low pH oxic and suboxic macroscopic growths along an acid mine drainage.</title>
        <authorList>
            <person name="Mendez-Garcia C."/>
            <person name="Mesa V."/>
            <person name="Sprenger R.R."/>
            <person name="Richter M."/>
            <person name="Diez M.S."/>
            <person name="Solano J."/>
            <person name="Bargiela R."/>
            <person name="Golyshina O.V."/>
            <person name="Manteca A."/>
            <person name="Ramos J.L."/>
            <person name="Gallego J.R."/>
            <person name="Llorente I."/>
            <person name="Martins Dos Santos V.A."/>
            <person name="Jensen O.N."/>
            <person name="Pelaez A.I."/>
            <person name="Sanchez J."/>
            <person name="Ferrer M."/>
        </authorList>
    </citation>
    <scope>NUCLEOTIDE SEQUENCE</scope>
</reference>
<dbReference type="Pfam" id="PF03797">
    <property type="entry name" value="Autotransporter"/>
    <property type="match status" value="1"/>
</dbReference>
<dbReference type="NCBIfam" id="TIGR01414">
    <property type="entry name" value="autotrans_barl"/>
    <property type="match status" value="1"/>
</dbReference>
<comment type="caution">
    <text evidence="2">The sequence shown here is derived from an EMBL/GenBank/DDBJ whole genome shotgun (WGS) entry which is preliminary data.</text>
</comment>
<reference evidence="2" key="1">
    <citation type="submission" date="2013-08" db="EMBL/GenBank/DDBJ databases">
        <authorList>
            <person name="Mendez C."/>
            <person name="Richter M."/>
            <person name="Ferrer M."/>
            <person name="Sanchez J."/>
        </authorList>
    </citation>
    <scope>NUCLEOTIDE SEQUENCE</scope>
</reference>
<proteinExistence type="predicted"/>